<name>A0A6N7VPE1_9ACTO</name>
<comment type="caution">
    <text evidence="1">The sequence shown here is derived from an EMBL/GenBank/DDBJ whole genome shotgun (WGS) entry which is preliminary data.</text>
</comment>
<organism evidence="1 2">
    <name type="scientific">Scrofimicrobium canadense</name>
    <dbReference type="NCBI Taxonomy" id="2652290"/>
    <lineage>
        <taxon>Bacteria</taxon>
        <taxon>Bacillati</taxon>
        <taxon>Actinomycetota</taxon>
        <taxon>Actinomycetes</taxon>
        <taxon>Actinomycetales</taxon>
        <taxon>Actinomycetaceae</taxon>
        <taxon>Scrofimicrobium</taxon>
    </lineage>
</organism>
<protein>
    <submittedName>
        <fullName evidence="1">Uncharacterized protein</fullName>
    </submittedName>
</protein>
<evidence type="ECO:0000313" key="1">
    <source>
        <dbReference type="EMBL" id="MSS83594.1"/>
    </source>
</evidence>
<gene>
    <name evidence="1" type="ORF">FYJ24_02205</name>
</gene>
<evidence type="ECO:0000313" key="2">
    <source>
        <dbReference type="Proteomes" id="UP000470875"/>
    </source>
</evidence>
<dbReference type="InterPro" id="IPR019660">
    <property type="entry name" value="Put_sensory_transdc_reg_YbjN"/>
</dbReference>
<dbReference type="Proteomes" id="UP000470875">
    <property type="component" value="Unassembled WGS sequence"/>
</dbReference>
<dbReference type="EMBL" id="VULO01000002">
    <property type="protein sequence ID" value="MSS83594.1"/>
    <property type="molecule type" value="Genomic_DNA"/>
</dbReference>
<proteinExistence type="predicted"/>
<keyword evidence="2" id="KW-1185">Reference proteome</keyword>
<dbReference type="Pfam" id="PF10722">
    <property type="entry name" value="YbjN"/>
    <property type="match status" value="1"/>
</dbReference>
<dbReference type="AlphaFoldDB" id="A0A6N7VPE1"/>
<accession>A0A6N7VPE1</accession>
<sequence length="142" mass="16321">MIEAFTLERVGSYFDQVGYHWAYDDDALVGSWNEIYFRFSAAEDSHWLLIQTKWEAPEEVGHIDPKQARSLLQNASNEWNRQYLQPTAHPVNDTDVWKVLLDLAVFFGAPCTDKQIEVAIDRAIDVHLQAHETLPNLLAPII</sequence>
<dbReference type="RefSeq" id="WP_154543149.1">
    <property type="nucleotide sequence ID" value="NZ_VULO01000002.1"/>
</dbReference>
<reference evidence="1 2" key="1">
    <citation type="submission" date="2019-08" db="EMBL/GenBank/DDBJ databases">
        <title>In-depth cultivation of the pig gut microbiome towards novel bacterial diversity and tailored functional studies.</title>
        <authorList>
            <person name="Wylensek D."/>
            <person name="Hitch T.C.A."/>
            <person name="Clavel T."/>
        </authorList>
    </citation>
    <scope>NUCLEOTIDE SEQUENCE [LARGE SCALE GENOMIC DNA]</scope>
    <source>
        <strain evidence="1 2">WB03_NA08</strain>
    </source>
</reference>